<protein>
    <submittedName>
        <fullName evidence="4">Transcriptional regulator</fullName>
    </submittedName>
</protein>
<reference evidence="4" key="1">
    <citation type="journal article" date="2014" name="Int. J. Syst. Evol. Microbiol.">
        <title>Complete genome sequence of Corynebacterium casei LMG S-19264T (=DSM 44701T), isolated from a smear-ripened cheese.</title>
        <authorList>
            <consortium name="US DOE Joint Genome Institute (JGI-PGF)"/>
            <person name="Walter F."/>
            <person name="Albersmeier A."/>
            <person name="Kalinowski J."/>
            <person name="Ruckert C."/>
        </authorList>
    </citation>
    <scope>NUCLEOTIDE SEQUENCE</scope>
    <source>
        <strain evidence="4">CGMCC 1.15254</strain>
    </source>
</reference>
<dbReference type="Pfam" id="PF07228">
    <property type="entry name" value="SpoIIE"/>
    <property type="match status" value="1"/>
</dbReference>
<reference evidence="4" key="2">
    <citation type="submission" date="2020-09" db="EMBL/GenBank/DDBJ databases">
        <authorList>
            <person name="Sun Q."/>
            <person name="Zhou Y."/>
        </authorList>
    </citation>
    <scope>NUCLEOTIDE SEQUENCE</scope>
    <source>
        <strain evidence="4">CGMCC 1.15254</strain>
    </source>
</reference>
<accession>A0A917BQQ6</accession>
<comment type="caution">
    <text evidence="4">The sequence shown here is derived from an EMBL/GenBank/DDBJ whole genome shotgun (WGS) entry which is preliminary data.</text>
</comment>
<dbReference type="SMART" id="SM00331">
    <property type="entry name" value="PP2C_SIG"/>
    <property type="match status" value="1"/>
</dbReference>
<dbReference type="InterPro" id="IPR011006">
    <property type="entry name" value="CheY-like_superfamily"/>
</dbReference>
<gene>
    <name evidence="4" type="ORF">GCM10011332_00270</name>
</gene>
<dbReference type="PANTHER" id="PTHR43156">
    <property type="entry name" value="STAGE II SPORULATION PROTEIN E-RELATED"/>
    <property type="match status" value="1"/>
</dbReference>
<feature type="modified residue" description="4-aspartylphosphate" evidence="2">
    <location>
        <position position="64"/>
    </location>
</feature>
<organism evidence="4 5">
    <name type="scientific">Terasakiella brassicae</name>
    <dbReference type="NCBI Taxonomy" id="1634917"/>
    <lineage>
        <taxon>Bacteria</taxon>
        <taxon>Pseudomonadati</taxon>
        <taxon>Pseudomonadota</taxon>
        <taxon>Alphaproteobacteria</taxon>
        <taxon>Rhodospirillales</taxon>
        <taxon>Terasakiellaceae</taxon>
        <taxon>Terasakiella</taxon>
    </lineage>
</organism>
<dbReference type="InterPro" id="IPR001932">
    <property type="entry name" value="PPM-type_phosphatase-like_dom"/>
</dbReference>
<dbReference type="EMBL" id="BMHV01000001">
    <property type="protein sequence ID" value="GGF50975.1"/>
    <property type="molecule type" value="Genomic_DNA"/>
</dbReference>
<name>A0A917BQQ6_9PROT</name>
<dbReference type="SMART" id="SM00448">
    <property type="entry name" value="REC"/>
    <property type="match status" value="1"/>
</dbReference>
<sequence length="395" mass="44379">MEESVRFSEISDCKILIVDDVAVLRTLIQTCLMKAGFNNLHLAEDGDEALQKLDELSPDLLIMDIVMPGLDGFEVCRRIRSSKKYANLPILIQTGMEATQERAQVFEVGANDLIPKPLNVYELVARVKLQLHNLVLQRRDKAYQARMIEELASARVIQESLLPTTETINQIQKNFNISIQSHWQASSELGGDLWGMQQIDENRFGFFIIDFSGHGVVSALNTFRLHTLINENHLNWEDPKSCLEAVNAHLTKVLAVEQFATLFWAVIDENENTLTYASAAAPPVAICCGGDVPGIDFIDTAGLPVGIMSTYEYSNKVIDFPPNSFVFVYSDALIEAPDAEGKMWEEEGLLQRIKKYAVEGFENIQPRLLDEFLKTAVHPIPDDLTIINFIRPNEP</sequence>
<dbReference type="PANTHER" id="PTHR43156:SF2">
    <property type="entry name" value="STAGE II SPORULATION PROTEIN E"/>
    <property type="match status" value="1"/>
</dbReference>
<dbReference type="PROSITE" id="PS50110">
    <property type="entry name" value="RESPONSE_REGULATORY"/>
    <property type="match status" value="1"/>
</dbReference>
<evidence type="ECO:0000313" key="5">
    <source>
        <dbReference type="Proteomes" id="UP000632498"/>
    </source>
</evidence>
<dbReference type="InterPro" id="IPR036457">
    <property type="entry name" value="PPM-type-like_dom_sf"/>
</dbReference>
<evidence type="ECO:0000256" key="2">
    <source>
        <dbReference type="PROSITE-ProRule" id="PRU00169"/>
    </source>
</evidence>
<dbReference type="AlphaFoldDB" id="A0A917BQQ6"/>
<evidence type="ECO:0000313" key="4">
    <source>
        <dbReference type="EMBL" id="GGF50975.1"/>
    </source>
</evidence>
<dbReference type="InterPro" id="IPR001789">
    <property type="entry name" value="Sig_transdc_resp-reg_receiver"/>
</dbReference>
<dbReference type="Gene3D" id="3.40.50.2300">
    <property type="match status" value="1"/>
</dbReference>
<keyword evidence="1" id="KW-0378">Hydrolase</keyword>
<dbReference type="CDD" id="cd17574">
    <property type="entry name" value="REC_OmpR"/>
    <property type="match status" value="1"/>
</dbReference>
<evidence type="ECO:0000259" key="3">
    <source>
        <dbReference type="PROSITE" id="PS50110"/>
    </source>
</evidence>
<dbReference type="GO" id="GO:0000160">
    <property type="term" value="P:phosphorelay signal transduction system"/>
    <property type="evidence" value="ECO:0007669"/>
    <property type="project" value="InterPro"/>
</dbReference>
<keyword evidence="5" id="KW-1185">Reference proteome</keyword>
<keyword evidence="2" id="KW-0597">Phosphoprotein</keyword>
<dbReference type="InterPro" id="IPR052016">
    <property type="entry name" value="Bact_Sigma-Reg"/>
</dbReference>
<dbReference type="Pfam" id="PF00072">
    <property type="entry name" value="Response_reg"/>
    <property type="match status" value="1"/>
</dbReference>
<dbReference type="GO" id="GO:0016791">
    <property type="term" value="F:phosphatase activity"/>
    <property type="evidence" value="ECO:0007669"/>
    <property type="project" value="TreeGrafter"/>
</dbReference>
<dbReference type="Gene3D" id="3.60.40.10">
    <property type="entry name" value="PPM-type phosphatase domain"/>
    <property type="match status" value="1"/>
</dbReference>
<evidence type="ECO:0000256" key="1">
    <source>
        <dbReference type="ARBA" id="ARBA00022801"/>
    </source>
</evidence>
<dbReference type="SUPFAM" id="SSF52172">
    <property type="entry name" value="CheY-like"/>
    <property type="match status" value="1"/>
</dbReference>
<feature type="domain" description="Response regulatory" evidence="3">
    <location>
        <begin position="14"/>
        <end position="131"/>
    </location>
</feature>
<dbReference type="RefSeq" id="WP_188659687.1">
    <property type="nucleotide sequence ID" value="NZ_BMHV01000001.1"/>
</dbReference>
<dbReference type="Proteomes" id="UP000632498">
    <property type="component" value="Unassembled WGS sequence"/>
</dbReference>
<proteinExistence type="predicted"/>